<protein>
    <submittedName>
        <fullName evidence="10">FtsX-like permease family protein</fullName>
    </submittedName>
</protein>
<evidence type="ECO:0000259" key="9">
    <source>
        <dbReference type="Pfam" id="PF12704"/>
    </source>
</evidence>
<evidence type="ECO:0000313" key="10">
    <source>
        <dbReference type="EMBL" id="TGD75323.1"/>
    </source>
</evidence>
<dbReference type="PANTHER" id="PTHR30572:SF4">
    <property type="entry name" value="ABC TRANSPORTER PERMEASE YTRF"/>
    <property type="match status" value="1"/>
</dbReference>
<reference evidence="10 11" key="1">
    <citation type="submission" date="2019-04" db="EMBL/GenBank/DDBJ databases">
        <title>Taxonomy of novel Haliea sp. from mangrove soil of West Coast of India.</title>
        <authorList>
            <person name="Verma A."/>
            <person name="Kumar P."/>
            <person name="Krishnamurthi S."/>
        </authorList>
    </citation>
    <scope>NUCLEOTIDE SEQUENCE [LARGE SCALE GENOMIC DNA]</scope>
    <source>
        <strain evidence="10 11">SAOS-164</strain>
    </source>
</reference>
<name>A0A4Z0M6N5_9GAMM</name>
<keyword evidence="4 7" id="KW-1133">Transmembrane helix</keyword>
<comment type="caution">
    <text evidence="10">The sequence shown here is derived from an EMBL/GenBank/DDBJ whole genome shotgun (WGS) entry which is preliminary data.</text>
</comment>
<dbReference type="GO" id="GO:0022857">
    <property type="term" value="F:transmembrane transporter activity"/>
    <property type="evidence" value="ECO:0007669"/>
    <property type="project" value="TreeGrafter"/>
</dbReference>
<dbReference type="OrthoDB" id="9770036at2"/>
<evidence type="ECO:0000259" key="8">
    <source>
        <dbReference type="Pfam" id="PF02687"/>
    </source>
</evidence>
<feature type="domain" description="ABC3 transporter permease C-terminal" evidence="8">
    <location>
        <begin position="296"/>
        <end position="400"/>
    </location>
</feature>
<evidence type="ECO:0000256" key="1">
    <source>
        <dbReference type="ARBA" id="ARBA00004651"/>
    </source>
</evidence>
<dbReference type="InterPro" id="IPR050250">
    <property type="entry name" value="Macrolide_Exporter_MacB"/>
</dbReference>
<sequence length="414" mass="43962">MPTGSSTWPRVSCGSETVRLPELQVWVWAWKLWRTRATQALLSVLGVVSGVGGLVLVLAVGAGAQQEMRSALGALGSGTVILQADNHGALDAARLARIGALLPELVEQSTGVAYRQAEVGAGESHPGRARLVGVDSQYASMFSLRLHSGRFVTPYDVVHRSPVCVVGARLGRALFPRRQVLGQVVQYGASWCRVVGVLADNRTRLPDLEGVGVSASDYLLYLPVTTIVGSGSAYALDEITVRFSDEAHLGAGLDSLRRIVERQRAEGEIRVVVPVEVLRQKHRLQQVFQYLLLGATFVLLVVGGTGIMNNMMLNVLSRRAEIGLRRALGATRADIIAQFVSEAMVIAVAGGLAGIILGALSAMLLGWVSDWQTQFSLAAGAAGFAVSLLVGIVFGSYPALQAAAVSPVRSLHEL</sequence>
<feature type="transmembrane region" description="Helical" evidence="7">
    <location>
        <begin position="343"/>
        <end position="368"/>
    </location>
</feature>
<accession>A0A4Z0M6N5</accession>
<feature type="transmembrane region" description="Helical" evidence="7">
    <location>
        <begin position="375"/>
        <end position="397"/>
    </location>
</feature>
<keyword evidence="2" id="KW-1003">Cell membrane</keyword>
<evidence type="ECO:0000313" key="11">
    <source>
        <dbReference type="Proteomes" id="UP000298050"/>
    </source>
</evidence>
<keyword evidence="11" id="KW-1185">Reference proteome</keyword>
<evidence type="ECO:0000256" key="5">
    <source>
        <dbReference type="ARBA" id="ARBA00023136"/>
    </source>
</evidence>
<keyword evidence="3 7" id="KW-0812">Transmembrane</keyword>
<evidence type="ECO:0000256" key="6">
    <source>
        <dbReference type="ARBA" id="ARBA00038076"/>
    </source>
</evidence>
<dbReference type="InterPro" id="IPR025857">
    <property type="entry name" value="MacB_PCD"/>
</dbReference>
<feature type="transmembrane region" description="Helical" evidence="7">
    <location>
        <begin position="287"/>
        <end position="308"/>
    </location>
</feature>
<dbReference type="PANTHER" id="PTHR30572">
    <property type="entry name" value="MEMBRANE COMPONENT OF TRANSPORTER-RELATED"/>
    <property type="match status" value="1"/>
</dbReference>
<comment type="similarity">
    <text evidence="6">Belongs to the ABC-4 integral membrane protein family.</text>
</comment>
<dbReference type="InterPro" id="IPR003838">
    <property type="entry name" value="ABC3_permease_C"/>
</dbReference>
<evidence type="ECO:0000256" key="3">
    <source>
        <dbReference type="ARBA" id="ARBA00022692"/>
    </source>
</evidence>
<evidence type="ECO:0000256" key="4">
    <source>
        <dbReference type="ARBA" id="ARBA00022989"/>
    </source>
</evidence>
<dbReference type="Pfam" id="PF02687">
    <property type="entry name" value="FtsX"/>
    <property type="match status" value="1"/>
</dbReference>
<feature type="transmembrane region" description="Helical" evidence="7">
    <location>
        <begin position="40"/>
        <end position="60"/>
    </location>
</feature>
<keyword evidence="5 7" id="KW-0472">Membrane</keyword>
<gene>
    <name evidence="10" type="ORF">E4634_04850</name>
</gene>
<proteinExistence type="inferred from homology"/>
<feature type="domain" description="MacB-like periplasmic core" evidence="9">
    <location>
        <begin position="41"/>
        <end position="257"/>
    </location>
</feature>
<evidence type="ECO:0000256" key="7">
    <source>
        <dbReference type="SAM" id="Phobius"/>
    </source>
</evidence>
<comment type="subcellular location">
    <subcellularLocation>
        <location evidence="1">Cell membrane</location>
        <topology evidence="1">Multi-pass membrane protein</topology>
    </subcellularLocation>
</comment>
<dbReference type="GO" id="GO:0005886">
    <property type="term" value="C:plasma membrane"/>
    <property type="evidence" value="ECO:0007669"/>
    <property type="project" value="UniProtKB-SubCell"/>
</dbReference>
<dbReference type="EMBL" id="SRLE01000004">
    <property type="protein sequence ID" value="TGD75323.1"/>
    <property type="molecule type" value="Genomic_DNA"/>
</dbReference>
<organism evidence="10 11">
    <name type="scientific">Mangrovimicrobium sediminis</name>
    <dbReference type="NCBI Taxonomy" id="2562682"/>
    <lineage>
        <taxon>Bacteria</taxon>
        <taxon>Pseudomonadati</taxon>
        <taxon>Pseudomonadota</taxon>
        <taxon>Gammaproteobacteria</taxon>
        <taxon>Cellvibrionales</taxon>
        <taxon>Halieaceae</taxon>
        <taxon>Mangrovimicrobium</taxon>
    </lineage>
</organism>
<evidence type="ECO:0000256" key="2">
    <source>
        <dbReference type="ARBA" id="ARBA00022475"/>
    </source>
</evidence>
<dbReference type="Proteomes" id="UP000298050">
    <property type="component" value="Unassembled WGS sequence"/>
</dbReference>
<dbReference type="AlphaFoldDB" id="A0A4Z0M6N5"/>
<dbReference type="Pfam" id="PF12704">
    <property type="entry name" value="MacB_PCD"/>
    <property type="match status" value="1"/>
</dbReference>